<gene>
    <name evidence="2" type="ORF">F5891DRAFT_1193892</name>
</gene>
<comment type="caution">
    <text evidence="2">The sequence shown here is derived from an EMBL/GenBank/DDBJ whole genome shotgun (WGS) entry which is preliminary data.</text>
</comment>
<evidence type="ECO:0000313" key="3">
    <source>
        <dbReference type="Proteomes" id="UP001195769"/>
    </source>
</evidence>
<reference evidence="2" key="1">
    <citation type="journal article" date="2020" name="New Phytol.">
        <title>Comparative genomics reveals dynamic genome evolution in host specialist ectomycorrhizal fungi.</title>
        <authorList>
            <person name="Lofgren L.A."/>
            <person name="Nguyen N.H."/>
            <person name="Vilgalys R."/>
            <person name="Ruytinx J."/>
            <person name="Liao H.L."/>
            <person name="Branco S."/>
            <person name="Kuo A."/>
            <person name="LaButti K."/>
            <person name="Lipzen A."/>
            <person name="Andreopoulos W."/>
            <person name="Pangilinan J."/>
            <person name="Riley R."/>
            <person name="Hundley H."/>
            <person name="Na H."/>
            <person name="Barry K."/>
            <person name="Grigoriev I.V."/>
            <person name="Stajich J.E."/>
            <person name="Kennedy P.G."/>
        </authorList>
    </citation>
    <scope>NUCLEOTIDE SEQUENCE</scope>
    <source>
        <strain evidence="2">FC203</strain>
    </source>
</reference>
<sequence length="573" mass="61374">MPPVDISNRALSDATAEILQILTRAINCTKGHTGHLEMAMEMAKIMMAAFQAHGESATMIPPVILSAAMELSEHVDLVGKRSFLTLPIWRNILLSNSHIQQHLLCSKAHTFEEALMKGLASQPPMQPKITVMTNSLMLPAAHSTLMPIVKKTLIDMTIDSDEVEIVKEIAQTDTSPHKKQTFIDTADTQVSGFQHQGKIEMPVKVKAHIAVDIPLRDSRQKPMLKSKQMEMARASELDEVVVVDVPPMKRTVLPNHLPATGDDSGQLKPWFQDSSSLQQNAGTTTQKHGHRQAMLMEEDEGNILEDVGDISTGQEEDIGVLNHMAAAAEDMLIDSLGDTVARDLGALTLKANRDSVSLIAANKVLQDTIIDLQNQVAELCAHNAITATLIEAINICLTAQGEEVKALHAESQHHEAQLWSAEAKVASNGTSTAILSDAYESLQQHVVSNVSLPHFNHAMFFPPISHGTPYTQSMSSRQAQAMEQLYFNFIPGLSTAPGLPGTSFTGSFGIQGLAVTLTATSCAAASHSGGGVTHIIAGPSTAASQSTNNEVAGPSGSHPRGAFEESASGIGCN</sequence>
<dbReference type="AlphaFoldDB" id="A0AAD4DXD9"/>
<accession>A0AAD4DXD9</accession>
<evidence type="ECO:0000256" key="1">
    <source>
        <dbReference type="SAM" id="MobiDB-lite"/>
    </source>
</evidence>
<dbReference type="RefSeq" id="XP_041221293.1">
    <property type="nucleotide sequence ID" value="XM_041367844.1"/>
</dbReference>
<protein>
    <submittedName>
        <fullName evidence="2">Uncharacterized protein</fullName>
    </submittedName>
</protein>
<dbReference type="GeneID" id="64662142"/>
<evidence type="ECO:0000313" key="2">
    <source>
        <dbReference type="EMBL" id="KAG1895717.1"/>
    </source>
</evidence>
<organism evidence="2 3">
    <name type="scientific">Suillus fuscotomentosus</name>
    <dbReference type="NCBI Taxonomy" id="1912939"/>
    <lineage>
        <taxon>Eukaryota</taxon>
        <taxon>Fungi</taxon>
        <taxon>Dikarya</taxon>
        <taxon>Basidiomycota</taxon>
        <taxon>Agaricomycotina</taxon>
        <taxon>Agaricomycetes</taxon>
        <taxon>Agaricomycetidae</taxon>
        <taxon>Boletales</taxon>
        <taxon>Suillineae</taxon>
        <taxon>Suillaceae</taxon>
        <taxon>Suillus</taxon>
    </lineage>
</organism>
<dbReference type="EMBL" id="JABBWK010000063">
    <property type="protein sequence ID" value="KAG1895717.1"/>
    <property type="molecule type" value="Genomic_DNA"/>
</dbReference>
<keyword evidence="3" id="KW-1185">Reference proteome</keyword>
<dbReference type="Proteomes" id="UP001195769">
    <property type="component" value="Unassembled WGS sequence"/>
</dbReference>
<proteinExistence type="predicted"/>
<name>A0AAD4DXD9_9AGAM</name>
<feature type="region of interest" description="Disordered" evidence="1">
    <location>
        <begin position="542"/>
        <end position="573"/>
    </location>
</feature>